<dbReference type="InterPro" id="IPR027417">
    <property type="entry name" value="P-loop_NTPase"/>
</dbReference>
<evidence type="ECO:0000259" key="1">
    <source>
        <dbReference type="Pfam" id="PF00005"/>
    </source>
</evidence>
<gene>
    <name evidence="2" type="ordered locus">TKWG_21285</name>
</gene>
<proteinExistence type="predicted"/>
<dbReference type="AlphaFoldDB" id="I3UG22"/>
<organism evidence="2 3">
    <name type="scientific">Advenella kashmirensis (strain DSM 17095 / LMG 22695 / WT001)</name>
    <name type="common">Tetrathiobacter kashmirensis</name>
    <dbReference type="NCBI Taxonomy" id="1036672"/>
    <lineage>
        <taxon>Bacteria</taxon>
        <taxon>Pseudomonadati</taxon>
        <taxon>Pseudomonadota</taxon>
        <taxon>Betaproteobacteria</taxon>
        <taxon>Burkholderiales</taxon>
        <taxon>Alcaligenaceae</taxon>
    </lineage>
</organism>
<evidence type="ECO:0000313" key="2">
    <source>
        <dbReference type="EMBL" id="AFK63960.1"/>
    </source>
</evidence>
<reference evidence="3" key="2">
    <citation type="journal article" date="2013" name="PLoS ONE">
        <title>Genome implosion elicits host-confinement in Alcaligenaceae: evidence from the comparative genomics of Tetrathiobacter kashmirensis, a pathogen in the making.</title>
        <authorList>
            <person name="Ghosh W."/>
            <person name="Alam M."/>
            <person name="Roy C."/>
            <person name="Pyne P."/>
            <person name="George A."/>
            <person name="Chakraborty R."/>
            <person name="Majumder S."/>
            <person name="Agarwal A."/>
            <person name="Chakraborty S."/>
            <person name="Majumdar S."/>
            <person name="Gupta S.K."/>
        </authorList>
    </citation>
    <scope>NUCLEOTIDE SEQUENCE [LARGE SCALE GENOMIC DNA]</scope>
    <source>
        <strain evidence="3">WT001</strain>
    </source>
</reference>
<dbReference type="HOGENOM" id="CLU_000604_1_15_4"/>
<dbReference type="GO" id="GO:0016887">
    <property type="term" value="F:ATP hydrolysis activity"/>
    <property type="evidence" value="ECO:0007669"/>
    <property type="project" value="InterPro"/>
</dbReference>
<dbReference type="STRING" id="1036672.TKWG_21285"/>
<evidence type="ECO:0000313" key="3">
    <source>
        <dbReference type="Proteomes" id="UP000005267"/>
    </source>
</evidence>
<dbReference type="KEGG" id="aka:TKWG_21285"/>
<dbReference type="EMBL" id="CP003555">
    <property type="protein sequence ID" value="AFK63960.1"/>
    <property type="molecule type" value="Genomic_DNA"/>
</dbReference>
<dbReference type="PANTHER" id="PTHR43038:SF3">
    <property type="entry name" value="ABC TRANSPORTER G FAMILY MEMBER 20 ISOFORM X1"/>
    <property type="match status" value="1"/>
</dbReference>
<dbReference type="PANTHER" id="PTHR43038">
    <property type="entry name" value="ATP-BINDING CASSETTE, SUB-FAMILY H, MEMBER 1"/>
    <property type="match status" value="1"/>
</dbReference>
<dbReference type="InterPro" id="IPR003439">
    <property type="entry name" value="ABC_transporter-like_ATP-bd"/>
</dbReference>
<dbReference type="SUPFAM" id="SSF52540">
    <property type="entry name" value="P-loop containing nucleoside triphosphate hydrolases"/>
    <property type="match status" value="1"/>
</dbReference>
<dbReference type="Gene3D" id="3.40.50.300">
    <property type="entry name" value="P-loop containing nucleotide triphosphate hydrolases"/>
    <property type="match status" value="1"/>
</dbReference>
<protein>
    <submittedName>
        <fullName evidence="2">ABC transporter</fullName>
    </submittedName>
</protein>
<dbReference type="Proteomes" id="UP000005267">
    <property type="component" value="Chromosome"/>
</dbReference>
<sequence>MISIENVSKSYGTLNVLDKVNIEVKKGEFVVLLGASGCGKST</sequence>
<reference evidence="2 3" key="1">
    <citation type="journal article" date="2011" name="J. Bacteriol.">
        <title>Whole-genome shotgun sequencing of the sulfur-oxidizing chemoautotroph Tetrathiobacter kashmirensis.</title>
        <authorList>
            <person name="Ghosh W."/>
            <person name="George A."/>
            <person name="Agarwal A."/>
            <person name="Raj P."/>
            <person name="Alam M."/>
            <person name="Pyne P."/>
            <person name="Das Gupta S.K."/>
        </authorList>
    </citation>
    <scope>NUCLEOTIDE SEQUENCE [LARGE SCALE GENOMIC DNA]</scope>
    <source>
        <strain evidence="2 3">WT001</strain>
    </source>
</reference>
<keyword evidence="3" id="KW-1185">Reference proteome</keyword>
<name>I3UG22_ADVKW</name>
<dbReference type="Pfam" id="PF00005">
    <property type="entry name" value="ABC_tran"/>
    <property type="match status" value="1"/>
</dbReference>
<dbReference type="GO" id="GO:0005524">
    <property type="term" value="F:ATP binding"/>
    <property type="evidence" value="ECO:0007669"/>
    <property type="project" value="InterPro"/>
</dbReference>
<accession>I3UG22</accession>
<feature type="domain" description="ABC transporter" evidence="1">
    <location>
        <begin position="17"/>
        <end position="42"/>
    </location>
</feature>